<dbReference type="GO" id="GO:0009089">
    <property type="term" value="P:lysine biosynthetic process via diaminopimelate"/>
    <property type="evidence" value="ECO:0007669"/>
    <property type="project" value="TreeGrafter"/>
</dbReference>
<dbReference type="Gene3D" id="3.40.630.10">
    <property type="entry name" value="Zn peptidases"/>
    <property type="match status" value="1"/>
</dbReference>
<dbReference type="PANTHER" id="PTHR43270:SF8">
    <property type="entry name" value="DI- AND TRIPEPTIDASE DUG2-RELATED"/>
    <property type="match status" value="1"/>
</dbReference>
<name>A0A7C2WRT6_9BACT</name>
<dbReference type="NCBIfam" id="NF005034">
    <property type="entry name" value="PRK06446.1"/>
    <property type="match status" value="1"/>
</dbReference>
<evidence type="ECO:0000256" key="1">
    <source>
        <dbReference type="ARBA" id="ARBA00022670"/>
    </source>
</evidence>
<protein>
    <submittedName>
        <fullName evidence="5">M20/M25/M40 family metallo-hydrolase</fullName>
    </submittedName>
</protein>
<evidence type="ECO:0000256" key="3">
    <source>
        <dbReference type="ARBA" id="ARBA00022801"/>
    </source>
</evidence>
<organism evidence="5">
    <name type="scientific">Thermorudis sp</name>
    <dbReference type="NCBI Taxonomy" id="1969470"/>
    <lineage>
        <taxon>Bacteria</taxon>
        <taxon>Pseudomonadati</taxon>
        <taxon>Thermomicrobiota</taxon>
        <taxon>Thermomicrobia</taxon>
        <taxon>Thermomicrobia incertae sedis</taxon>
        <taxon>Thermorudis</taxon>
    </lineage>
</organism>
<accession>A0A7C2WRT6</accession>
<dbReference type="GO" id="GO:0006508">
    <property type="term" value="P:proteolysis"/>
    <property type="evidence" value="ECO:0007669"/>
    <property type="project" value="UniProtKB-KW"/>
</dbReference>
<reference evidence="5" key="1">
    <citation type="journal article" date="2020" name="mSystems">
        <title>Genome- and Community-Level Interaction Insights into Carbon Utilization and Element Cycling Functions of Hydrothermarchaeota in Hydrothermal Sediment.</title>
        <authorList>
            <person name="Zhou Z."/>
            <person name="Liu Y."/>
            <person name="Xu W."/>
            <person name="Pan J."/>
            <person name="Luo Z.H."/>
            <person name="Li M."/>
        </authorList>
    </citation>
    <scope>NUCLEOTIDE SEQUENCE [LARGE SCALE GENOMIC DNA]</scope>
    <source>
        <strain evidence="5">SpSt-192</strain>
    </source>
</reference>
<dbReference type="SUPFAM" id="SSF53187">
    <property type="entry name" value="Zn-dependent exopeptidases"/>
    <property type="match status" value="1"/>
</dbReference>
<dbReference type="Pfam" id="PF01546">
    <property type="entry name" value="Peptidase_M20"/>
    <property type="match status" value="1"/>
</dbReference>
<dbReference type="GO" id="GO:0046872">
    <property type="term" value="F:metal ion binding"/>
    <property type="evidence" value="ECO:0007669"/>
    <property type="project" value="UniProtKB-KW"/>
</dbReference>
<gene>
    <name evidence="5" type="ORF">ENP13_03260</name>
</gene>
<evidence type="ECO:0000256" key="2">
    <source>
        <dbReference type="ARBA" id="ARBA00022723"/>
    </source>
</evidence>
<dbReference type="InterPro" id="IPR002933">
    <property type="entry name" value="Peptidase_M20"/>
</dbReference>
<dbReference type="AlphaFoldDB" id="A0A7C2WRT6"/>
<evidence type="ECO:0000259" key="4">
    <source>
        <dbReference type="Pfam" id="PF07687"/>
    </source>
</evidence>
<dbReference type="Pfam" id="PF07687">
    <property type="entry name" value="M20_dimer"/>
    <property type="match status" value="1"/>
</dbReference>
<dbReference type="InterPro" id="IPR011650">
    <property type="entry name" value="Peptidase_M20_dimer"/>
</dbReference>
<sequence>MERFDEYVAANVDRWVTDLKHLCAQPSIAATGVGLREAAALVREMLQAVGAEARLVEVPGGPPVVYGAIGDGPRTLLVYNHYDVQPADPLELWTTPPFEPQVRDGALYARGASDNKGNIVARLAAVQAWQATMGPLPLRLTFVVEGEEEIGSPHLAAFVDQNRPLLAADGCLWEAGGVDSEGRLELFLGLKGILYVELEVQGARRDLHSMWGATVENPAWRLVHALATLRDDAGRVTVDGWMERVREPDDADRRLLDTIPFDEERVKANLGISSFLGGLSGRDLVTSHVFGPTCTICGVVAGYTGEGAKTVLPNRALAKLDFRLVPDLTPEHCLALLRAHLDRRGFADVDVRALGTLMPAKSPPDAAVVRAARAAAEAVYPGVVVYPMMPGSGPMHTLCQGLGIPAVSTGIGHAGSGAHAPNEHIRLANLEAGIRWLGRFFQAFAVIE</sequence>
<dbReference type="Gene3D" id="3.30.70.360">
    <property type="match status" value="1"/>
</dbReference>
<comment type="caution">
    <text evidence="5">The sequence shown here is derived from an EMBL/GenBank/DDBJ whole genome shotgun (WGS) entry which is preliminary data.</text>
</comment>
<evidence type="ECO:0000313" key="5">
    <source>
        <dbReference type="EMBL" id="HEX70245.1"/>
    </source>
</evidence>
<keyword evidence="1" id="KW-0645">Protease</keyword>
<dbReference type="InterPro" id="IPR051458">
    <property type="entry name" value="Cyt/Met_Dipeptidase"/>
</dbReference>
<dbReference type="GO" id="GO:0008233">
    <property type="term" value="F:peptidase activity"/>
    <property type="evidence" value="ECO:0007669"/>
    <property type="project" value="UniProtKB-KW"/>
</dbReference>
<keyword evidence="3 5" id="KW-0378">Hydrolase</keyword>
<proteinExistence type="predicted"/>
<dbReference type="GO" id="GO:0009014">
    <property type="term" value="F:succinyl-diaminopimelate desuccinylase activity"/>
    <property type="evidence" value="ECO:0007669"/>
    <property type="project" value="TreeGrafter"/>
</dbReference>
<dbReference type="PANTHER" id="PTHR43270">
    <property type="entry name" value="BETA-ALA-HIS DIPEPTIDASE"/>
    <property type="match status" value="1"/>
</dbReference>
<dbReference type="GO" id="GO:0005829">
    <property type="term" value="C:cytosol"/>
    <property type="evidence" value="ECO:0007669"/>
    <property type="project" value="TreeGrafter"/>
</dbReference>
<keyword evidence="2" id="KW-0479">Metal-binding</keyword>
<dbReference type="EMBL" id="DSID01000254">
    <property type="protein sequence ID" value="HEX70245.1"/>
    <property type="molecule type" value="Genomic_DNA"/>
</dbReference>
<feature type="domain" description="Peptidase M20 dimerisation" evidence="4">
    <location>
        <begin position="189"/>
        <end position="344"/>
    </location>
</feature>